<dbReference type="Pfam" id="PF16250">
    <property type="entry name" value="DUF4907"/>
    <property type="match status" value="1"/>
</dbReference>
<evidence type="ECO:0000313" key="1">
    <source>
        <dbReference type="EMBL" id="SHK43195.1"/>
    </source>
</evidence>
<protein>
    <recommendedName>
        <fullName evidence="3">DUF4907 domain-containing protein</fullName>
    </recommendedName>
</protein>
<dbReference type="OrthoDB" id="674043at2"/>
<reference evidence="2" key="1">
    <citation type="submission" date="2016-11" db="EMBL/GenBank/DDBJ databases">
        <authorList>
            <person name="Varghese N."/>
            <person name="Submissions S."/>
        </authorList>
    </citation>
    <scope>NUCLEOTIDE SEQUENCE [LARGE SCALE GENOMIC DNA]</scope>
    <source>
        <strain evidence="2">DSM 16478</strain>
    </source>
</reference>
<dbReference type="InterPro" id="IPR032593">
    <property type="entry name" value="DUF4907"/>
</dbReference>
<accession>A0A1M6SET2</accession>
<name>A0A1M6SET2_9FLAO</name>
<dbReference type="AlphaFoldDB" id="A0A1M6SET2"/>
<evidence type="ECO:0000313" key="2">
    <source>
        <dbReference type="Proteomes" id="UP000184314"/>
    </source>
</evidence>
<sequence length="113" mass="12712">MISTAKYWVLLVLFLALVLSYSIYNQTFTSENQTFHSQVVDLNDGYGYQIMRGEKIVILQEYIPGFPGKQKFATKAQALKTANLVISKLEEGKSPILLPTDLAELNIAIATRR</sequence>
<dbReference type="RefSeq" id="WP_073245645.1">
    <property type="nucleotide sequence ID" value="NZ_CANLFZ010000009.1"/>
</dbReference>
<dbReference type="Proteomes" id="UP000184314">
    <property type="component" value="Unassembled WGS sequence"/>
</dbReference>
<keyword evidence="2" id="KW-1185">Reference proteome</keyword>
<dbReference type="EMBL" id="FQZX01000002">
    <property type="protein sequence ID" value="SHK43195.1"/>
    <property type="molecule type" value="Genomic_DNA"/>
</dbReference>
<evidence type="ECO:0008006" key="3">
    <source>
        <dbReference type="Google" id="ProtNLM"/>
    </source>
</evidence>
<organism evidence="1 2">
    <name type="scientific">Maribacter aquivivus</name>
    <dbReference type="NCBI Taxonomy" id="228958"/>
    <lineage>
        <taxon>Bacteria</taxon>
        <taxon>Pseudomonadati</taxon>
        <taxon>Bacteroidota</taxon>
        <taxon>Flavobacteriia</taxon>
        <taxon>Flavobacteriales</taxon>
        <taxon>Flavobacteriaceae</taxon>
        <taxon>Maribacter</taxon>
    </lineage>
</organism>
<proteinExistence type="predicted"/>
<dbReference type="STRING" id="228958.SAMN04488007_3072"/>
<gene>
    <name evidence="1" type="ORF">SAMN04488007_3072</name>
</gene>